<gene>
    <name evidence="1" type="ORF">ONZ43_g5599</name>
</gene>
<evidence type="ECO:0000313" key="1">
    <source>
        <dbReference type="EMBL" id="KAJ8111529.1"/>
    </source>
</evidence>
<sequence length="229" mass="25432">MTDISPQEWEILISGRFDGFLWSGADADDGITPTMENPLSRGATPASGFFPPPPTRPPPLAPSMGTRQTPGFGTSRSTTPYSVTTGQNRQPVSHDEEVEMAVLAEVEREIYQGMEALEDAFEKLHEHAEVVRNALRQRNSGLLMSQQHRRASRIDVLPQYSGGSMGYERPAWAIGEEDGVTSESDWGGDDFDLAPEDSASNISSSRHRRPKRRHERRTPAPIEEDDEEI</sequence>
<dbReference type="EMBL" id="JAPESX010001776">
    <property type="protein sequence ID" value="KAJ8111529.1"/>
    <property type="molecule type" value="Genomic_DNA"/>
</dbReference>
<dbReference type="Proteomes" id="UP001153334">
    <property type="component" value="Unassembled WGS sequence"/>
</dbReference>
<reference evidence="1" key="1">
    <citation type="submission" date="2022-11" db="EMBL/GenBank/DDBJ databases">
        <title>Genome Sequence of Nemania bipapillata.</title>
        <authorList>
            <person name="Buettner E."/>
        </authorList>
    </citation>
    <scope>NUCLEOTIDE SEQUENCE</scope>
    <source>
        <strain evidence="1">CP14</strain>
    </source>
</reference>
<proteinExistence type="predicted"/>
<protein>
    <submittedName>
        <fullName evidence="1">Uncharacterized protein</fullName>
    </submittedName>
</protein>
<name>A0ACC2I8M3_9PEZI</name>
<keyword evidence="2" id="KW-1185">Reference proteome</keyword>
<organism evidence="1 2">
    <name type="scientific">Nemania bipapillata</name>
    <dbReference type="NCBI Taxonomy" id="110536"/>
    <lineage>
        <taxon>Eukaryota</taxon>
        <taxon>Fungi</taxon>
        <taxon>Dikarya</taxon>
        <taxon>Ascomycota</taxon>
        <taxon>Pezizomycotina</taxon>
        <taxon>Sordariomycetes</taxon>
        <taxon>Xylariomycetidae</taxon>
        <taxon>Xylariales</taxon>
        <taxon>Xylariaceae</taxon>
        <taxon>Nemania</taxon>
    </lineage>
</organism>
<evidence type="ECO:0000313" key="2">
    <source>
        <dbReference type="Proteomes" id="UP001153334"/>
    </source>
</evidence>
<comment type="caution">
    <text evidence="1">The sequence shown here is derived from an EMBL/GenBank/DDBJ whole genome shotgun (WGS) entry which is preliminary data.</text>
</comment>
<accession>A0ACC2I8M3</accession>